<comment type="caution">
    <text evidence="3">The sequence shown here is derived from an EMBL/GenBank/DDBJ whole genome shotgun (WGS) entry which is preliminary data.</text>
</comment>
<name>L1MII0_9CORY</name>
<dbReference type="Pfam" id="PF07853">
    <property type="entry name" value="DUF1648"/>
    <property type="match status" value="1"/>
</dbReference>
<feature type="transmembrane region" description="Helical" evidence="1">
    <location>
        <begin position="40"/>
        <end position="68"/>
    </location>
</feature>
<dbReference type="PATRIC" id="fig|1035195.3.peg.792"/>
<keyword evidence="1" id="KW-0472">Membrane</keyword>
<feature type="domain" description="DUF1648" evidence="2">
    <location>
        <begin position="2"/>
        <end position="46"/>
    </location>
</feature>
<feature type="transmembrane region" description="Helical" evidence="1">
    <location>
        <begin position="89"/>
        <end position="111"/>
    </location>
</feature>
<proteinExistence type="predicted"/>
<evidence type="ECO:0000313" key="3">
    <source>
        <dbReference type="EMBL" id="EKX90825.1"/>
    </source>
</evidence>
<keyword evidence="1" id="KW-0812">Transmembrane</keyword>
<accession>L1MII0</accession>
<reference evidence="3 4" key="1">
    <citation type="submission" date="2012-05" db="EMBL/GenBank/DDBJ databases">
        <authorList>
            <person name="Weinstock G."/>
            <person name="Sodergren E."/>
            <person name="Lobos E.A."/>
            <person name="Fulton L."/>
            <person name="Fulton R."/>
            <person name="Courtney L."/>
            <person name="Fronick C."/>
            <person name="O'Laughlin M."/>
            <person name="Godfrey J."/>
            <person name="Wilson R.M."/>
            <person name="Miner T."/>
            <person name="Farmer C."/>
            <person name="Delehaunty K."/>
            <person name="Cordes M."/>
            <person name="Minx P."/>
            <person name="Tomlinson C."/>
            <person name="Chen J."/>
            <person name="Wollam A."/>
            <person name="Pepin K.H."/>
            <person name="Bhonagiri V."/>
            <person name="Zhang X."/>
            <person name="Suruliraj S."/>
            <person name="Warren W."/>
            <person name="Mitreva M."/>
            <person name="Mardis E.R."/>
            <person name="Wilson R.K."/>
        </authorList>
    </citation>
    <scope>NUCLEOTIDE SEQUENCE [LARGE SCALE GENOMIC DNA]</scope>
    <source>
        <strain evidence="3 4">F0235</strain>
    </source>
</reference>
<dbReference type="Proteomes" id="UP000010445">
    <property type="component" value="Unassembled WGS sequence"/>
</dbReference>
<evidence type="ECO:0000259" key="2">
    <source>
        <dbReference type="Pfam" id="PF07853"/>
    </source>
</evidence>
<feature type="transmembrane region" description="Helical" evidence="1">
    <location>
        <begin position="190"/>
        <end position="210"/>
    </location>
</feature>
<dbReference type="EMBL" id="AMEM01000016">
    <property type="protein sequence ID" value="EKX90825.1"/>
    <property type="molecule type" value="Genomic_DNA"/>
</dbReference>
<protein>
    <recommendedName>
        <fullName evidence="2">DUF1648 domain-containing protein</fullName>
    </recommendedName>
</protein>
<organism evidence="3 4">
    <name type="scientific">Corynebacterium durum F0235</name>
    <dbReference type="NCBI Taxonomy" id="1035195"/>
    <lineage>
        <taxon>Bacteria</taxon>
        <taxon>Bacillati</taxon>
        <taxon>Actinomycetota</taxon>
        <taxon>Actinomycetes</taxon>
        <taxon>Mycobacteriales</taxon>
        <taxon>Corynebacteriaceae</taxon>
        <taxon>Corynebacterium</taxon>
    </lineage>
</organism>
<evidence type="ECO:0000256" key="1">
    <source>
        <dbReference type="SAM" id="Phobius"/>
    </source>
</evidence>
<sequence>MVVAIAVVLYHYPQLPDPLPLHWGQDGTVDNAAPKTIPTVLFLVGLGPAIVIAAGAGFAGYSQFFAYNSKEKDAVLRQRTILINRTTQLTLGFFTLSVTAVISFLVTRALVWTVETWELYLCLSFIVAVLVWAVSADIRARRHADIIYPPSNYKPRALKGGMFYWDEKDSRTFIELDANTMALNLAKPSAWAVMAMLLIPVFVIGCVVAFA</sequence>
<feature type="transmembrane region" description="Helical" evidence="1">
    <location>
        <begin position="117"/>
        <end position="134"/>
    </location>
</feature>
<dbReference type="AlphaFoldDB" id="L1MII0"/>
<keyword evidence="4" id="KW-1185">Reference proteome</keyword>
<dbReference type="HOGENOM" id="CLU_1164327_0_0_11"/>
<keyword evidence="1" id="KW-1133">Transmembrane helix</keyword>
<evidence type="ECO:0000313" key="4">
    <source>
        <dbReference type="Proteomes" id="UP000010445"/>
    </source>
</evidence>
<gene>
    <name evidence="3" type="ORF">HMPREF9997_00889</name>
</gene>
<dbReference type="InterPro" id="IPR012867">
    <property type="entry name" value="DUF1648"/>
</dbReference>